<gene>
    <name evidence="3" type="ORF">SAMN05421544_101246</name>
</gene>
<dbReference type="Gene3D" id="1.20.144.10">
    <property type="entry name" value="Phosphatidic acid phosphatase type 2/haloperoxidase"/>
    <property type="match status" value="1"/>
</dbReference>
<dbReference type="STRING" id="1071918.SAMN05421544_101246"/>
<feature type="transmembrane region" description="Helical" evidence="1">
    <location>
        <begin position="27"/>
        <end position="49"/>
    </location>
</feature>
<proteinExistence type="predicted"/>
<evidence type="ECO:0000256" key="1">
    <source>
        <dbReference type="SAM" id="Phobius"/>
    </source>
</evidence>
<protein>
    <submittedName>
        <fullName evidence="3">Undecaprenyl-diphosphatase</fullName>
    </submittedName>
</protein>
<evidence type="ECO:0000313" key="4">
    <source>
        <dbReference type="Proteomes" id="UP000198517"/>
    </source>
</evidence>
<dbReference type="PANTHER" id="PTHR14969">
    <property type="entry name" value="SPHINGOSINE-1-PHOSPHATE PHOSPHOHYDROLASE"/>
    <property type="match status" value="1"/>
</dbReference>
<evidence type="ECO:0000259" key="2">
    <source>
        <dbReference type="SMART" id="SM00014"/>
    </source>
</evidence>
<dbReference type="SMART" id="SM00014">
    <property type="entry name" value="acidPPc"/>
    <property type="match status" value="1"/>
</dbReference>
<dbReference type="EMBL" id="FNAS01000001">
    <property type="protein sequence ID" value="SDD93025.1"/>
    <property type="molecule type" value="Genomic_DNA"/>
</dbReference>
<evidence type="ECO:0000313" key="3">
    <source>
        <dbReference type="EMBL" id="SDD93025.1"/>
    </source>
</evidence>
<keyword evidence="1" id="KW-0472">Membrane</keyword>
<organism evidence="3 4">
    <name type="scientific">Riemerella columbipharyngis</name>
    <dbReference type="NCBI Taxonomy" id="1071918"/>
    <lineage>
        <taxon>Bacteria</taxon>
        <taxon>Pseudomonadati</taxon>
        <taxon>Bacteroidota</taxon>
        <taxon>Flavobacteriia</taxon>
        <taxon>Flavobacteriales</taxon>
        <taxon>Weeksellaceae</taxon>
        <taxon>Riemerella</taxon>
    </lineage>
</organism>
<accession>A0A1G6YTQ5</accession>
<dbReference type="InterPro" id="IPR036938">
    <property type="entry name" value="PAP2/HPO_sf"/>
</dbReference>
<dbReference type="GO" id="GO:0042392">
    <property type="term" value="F:sphingosine-1-phosphate phosphatase activity"/>
    <property type="evidence" value="ECO:0007669"/>
    <property type="project" value="TreeGrafter"/>
</dbReference>
<dbReference type="Pfam" id="PF01569">
    <property type="entry name" value="PAP2"/>
    <property type="match status" value="1"/>
</dbReference>
<dbReference type="InterPro" id="IPR000326">
    <property type="entry name" value="PAP2/HPO"/>
</dbReference>
<keyword evidence="1" id="KW-1133">Transmembrane helix</keyword>
<dbReference type="AlphaFoldDB" id="A0A1G6YTQ5"/>
<dbReference type="SUPFAM" id="SSF48317">
    <property type="entry name" value="Acid phosphatase/Vanadium-dependent haloperoxidase"/>
    <property type="match status" value="1"/>
</dbReference>
<feature type="transmembrane region" description="Helical" evidence="1">
    <location>
        <begin position="58"/>
        <end position="78"/>
    </location>
</feature>
<sequence length="185" mass="21223">MIDRLINIDHSIFLYLNNLGAKAFDPFWVMVSSKLTWVPLYMIFLYLIFKNFSKKQSIYILIFITLGVICSDQLANIFKFSVERLRPCHDPLIMPHMRIVECGGAFGFYSSHASNSFFLANFLYIIFNGKIRGFWVLLFPWAVLVSYSRIYLGVHYPLDILFGAGIGGILGGLFANLSKWAARNK</sequence>
<reference evidence="3 4" key="1">
    <citation type="submission" date="2016-10" db="EMBL/GenBank/DDBJ databases">
        <authorList>
            <person name="de Groot N.N."/>
        </authorList>
    </citation>
    <scope>NUCLEOTIDE SEQUENCE [LARGE SCALE GENOMIC DNA]</scope>
    <source>
        <strain evidence="3 4">DSM 24015</strain>
    </source>
</reference>
<feature type="transmembrane region" description="Helical" evidence="1">
    <location>
        <begin position="160"/>
        <end position="177"/>
    </location>
</feature>
<name>A0A1G6YTQ5_9FLAO</name>
<keyword evidence="1" id="KW-0812">Transmembrane</keyword>
<feature type="transmembrane region" description="Helical" evidence="1">
    <location>
        <begin position="106"/>
        <end position="127"/>
    </location>
</feature>
<dbReference type="Proteomes" id="UP000198517">
    <property type="component" value="Unassembled WGS sequence"/>
</dbReference>
<dbReference type="PANTHER" id="PTHR14969:SF13">
    <property type="entry name" value="AT30094P"/>
    <property type="match status" value="1"/>
</dbReference>
<feature type="domain" description="Phosphatidic acid phosphatase type 2/haloperoxidase" evidence="2">
    <location>
        <begin position="61"/>
        <end position="175"/>
    </location>
</feature>
<feature type="transmembrane region" description="Helical" evidence="1">
    <location>
        <begin position="134"/>
        <end position="154"/>
    </location>
</feature>
<keyword evidence="4" id="KW-1185">Reference proteome</keyword>